<dbReference type="PROSITE" id="PS51770">
    <property type="entry name" value="HOTDOG_ACOT"/>
    <property type="match status" value="1"/>
</dbReference>
<dbReference type="Proteomes" id="UP000610862">
    <property type="component" value="Unassembled WGS sequence"/>
</dbReference>
<organism evidence="5 6">
    <name type="scientific">Lentihominibacter hominis</name>
    <dbReference type="NCBI Taxonomy" id="2763645"/>
    <lineage>
        <taxon>Bacteria</taxon>
        <taxon>Bacillati</taxon>
        <taxon>Bacillota</taxon>
        <taxon>Clostridia</taxon>
        <taxon>Peptostreptococcales</taxon>
        <taxon>Anaerovoracaceae</taxon>
        <taxon>Lentihominibacter</taxon>
    </lineage>
</organism>
<sequence>MKRYKSFHMVRMEHLNHHSNLYAGRGIEWMIESAFIAACLEHGNKDGLLYKNTHKFDFIRSVKPGDIVSYESVVVRSGKTSITVHVNLKNADTGELYAEGYVTFVTVDPVTKKSLIHRIMLDDIQDNEEIRWREEADSFFSDK</sequence>
<dbReference type="Gene3D" id="3.10.129.10">
    <property type="entry name" value="Hotdog Thioesterase"/>
    <property type="match status" value="1"/>
</dbReference>
<feature type="domain" description="HotDog ACOT-type" evidence="4">
    <location>
        <begin position="1"/>
        <end position="110"/>
    </location>
</feature>
<dbReference type="GO" id="GO:0009062">
    <property type="term" value="P:fatty acid catabolic process"/>
    <property type="evidence" value="ECO:0007669"/>
    <property type="project" value="TreeGrafter"/>
</dbReference>
<reference evidence="5" key="1">
    <citation type="submission" date="2020-08" db="EMBL/GenBank/DDBJ databases">
        <title>Genome public.</title>
        <authorList>
            <person name="Liu C."/>
            <person name="Sun Q."/>
        </authorList>
    </citation>
    <scope>NUCLEOTIDE SEQUENCE</scope>
    <source>
        <strain evidence="5">NSJ-24</strain>
    </source>
</reference>
<dbReference type="AlphaFoldDB" id="A0A926E7Z4"/>
<evidence type="ECO:0000313" key="5">
    <source>
        <dbReference type="EMBL" id="MBC8569017.1"/>
    </source>
</evidence>
<comment type="similarity">
    <text evidence="1">Belongs to the acyl coenzyme A hydrolase family.</text>
</comment>
<dbReference type="GO" id="GO:0005829">
    <property type="term" value="C:cytosol"/>
    <property type="evidence" value="ECO:0007669"/>
    <property type="project" value="TreeGrafter"/>
</dbReference>
<evidence type="ECO:0000256" key="3">
    <source>
        <dbReference type="PROSITE-ProRule" id="PRU01106"/>
    </source>
</evidence>
<dbReference type="GO" id="GO:0052816">
    <property type="term" value="F:long-chain fatty acyl-CoA hydrolase activity"/>
    <property type="evidence" value="ECO:0007669"/>
    <property type="project" value="TreeGrafter"/>
</dbReference>
<protein>
    <recommendedName>
        <fullName evidence="4">HotDog ACOT-type domain-containing protein</fullName>
    </recommendedName>
</protein>
<dbReference type="EMBL" id="JACRTA010000003">
    <property type="protein sequence ID" value="MBC8569017.1"/>
    <property type="molecule type" value="Genomic_DNA"/>
</dbReference>
<evidence type="ECO:0000256" key="2">
    <source>
        <dbReference type="ARBA" id="ARBA00022801"/>
    </source>
</evidence>
<dbReference type="RefSeq" id="WP_187525587.1">
    <property type="nucleotide sequence ID" value="NZ_JACRTA010000003.1"/>
</dbReference>
<dbReference type="PANTHER" id="PTHR11049">
    <property type="entry name" value="ACYL COENZYME A THIOESTER HYDROLASE"/>
    <property type="match status" value="1"/>
</dbReference>
<dbReference type="PANTHER" id="PTHR11049:SF24">
    <property type="entry name" value="CYTOSOLIC ACYL COENZYME A THIOESTER HYDROLASE"/>
    <property type="match status" value="1"/>
</dbReference>
<evidence type="ECO:0000259" key="4">
    <source>
        <dbReference type="PROSITE" id="PS51770"/>
    </source>
</evidence>
<comment type="caution">
    <text evidence="5">The sequence shown here is derived from an EMBL/GenBank/DDBJ whole genome shotgun (WGS) entry which is preliminary data.</text>
</comment>
<evidence type="ECO:0000256" key="1">
    <source>
        <dbReference type="ARBA" id="ARBA00010458"/>
    </source>
</evidence>
<keyword evidence="2 3" id="KW-0378">Hydrolase</keyword>
<dbReference type="Pfam" id="PF03061">
    <property type="entry name" value="4HBT"/>
    <property type="match status" value="1"/>
</dbReference>
<gene>
    <name evidence="5" type="ORF">H8692_09645</name>
</gene>
<keyword evidence="6" id="KW-1185">Reference proteome</keyword>
<dbReference type="SUPFAM" id="SSF54637">
    <property type="entry name" value="Thioesterase/thiol ester dehydrase-isomerase"/>
    <property type="match status" value="1"/>
</dbReference>
<dbReference type="InterPro" id="IPR033120">
    <property type="entry name" value="HOTDOG_ACOT"/>
</dbReference>
<dbReference type="GO" id="GO:0006637">
    <property type="term" value="P:acyl-CoA metabolic process"/>
    <property type="evidence" value="ECO:0007669"/>
    <property type="project" value="TreeGrafter"/>
</dbReference>
<dbReference type="InterPro" id="IPR029069">
    <property type="entry name" value="HotDog_dom_sf"/>
</dbReference>
<dbReference type="InterPro" id="IPR006683">
    <property type="entry name" value="Thioestr_dom"/>
</dbReference>
<accession>A0A926E7Z4</accession>
<dbReference type="InterPro" id="IPR040170">
    <property type="entry name" value="Cytosol_ACT"/>
</dbReference>
<proteinExistence type="inferred from homology"/>
<evidence type="ECO:0000313" key="6">
    <source>
        <dbReference type="Proteomes" id="UP000610862"/>
    </source>
</evidence>
<name>A0A926E7Z4_9FIRM</name>